<accession>A0AAD4MXV3</accession>
<dbReference type="InterPro" id="IPR001128">
    <property type="entry name" value="Cyt_P450"/>
</dbReference>
<dbReference type="GO" id="GO:0016705">
    <property type="term" value="F:oxidoreductase activity, acting on paired donors, with incorporation or reduction of molecular oxygen"/>
    <property type="evidence" value="ECO:0007669"/>
    <property type="project" value="InterPro"/>
</dbReference>
<dbReference type="PANTHER" id="PTHR24292:SF54">
    <property type="entry name" value="CYP9F3-RELATED"/>
    <property type="match status" value="1"/>
</dbReference>
<organism evidence="11 12">
    <name type="scientific">Ditylenchus destructor</name>
    <dbReference type="NCBI Taxonomy" id="166010"/>
    <lineage>
        <taxon>Eukaryota</taxon>
        <taxon>Metazoa</taxon>
        <taxon>Ecdysozoa</taxon>
        <taxon>Nematoda</taxon>
        <taxon>Chromadorea</taxon>
        <taxon>Rhabditida</taxon>
        <taxon>Tylenchina</taxon>
        <taxon>Tylenchomorpha</taxon>
        <taxon>Sphaerularioidea</taxon>
        <taxon>Anguinidae</taxon>
        <taxon>Anguininae</taxon>
        <taxon>Ditylenchus</taxon>
    </lineage>
</organism>
<keyword evidence="7 9" id="KW-0503">Monooxygenase</keyword>
<feature type="transmembrane region" description="Helical" evidence="10">
    <location>
        <begin position="12"/>
        <end position="29"/>
    </location>
</feature>
<evidence type="ECO:0000256" key="8">
    <source>
        <dbReference type="PIRSR" id="PIRSR602401-1"/>
    </source>
</evidence>
<protein>
    <submittedName>
        <fullName evidence="11">Cytochrome p450 domain-containing protein</fullName>
    </submittedName>
</protein>
<feature type="transmembrane region" description="Helical" evidence="10">
    <location>
        <begin position="238"/>
        <end position="256"/>
    </location>
</feature>
<evidence type="ECO:0000256" key="7">
    <source>
        <dbReference type="ARBA" id="ARBA00023033"/>
    </source>
</evidence>
<comment type="cofactor">
    <cofactor evidence="1 8">
        <name>heme</name>
        <dbReference type="ChEBI" id="CHEBI:30413"/>
    </cofactor>
</comment>
<evidence type="ECO:0000256" key="1">
    <source>
        <dbReference type="ARBA" id="ARBA00001971"/>
    </source>
</evidence>
<sequence>MDFWIVLESGFYVLLLFASFLVVFYLMAVHRTKYWARRKIAGPSSRPFFGNMTENGHIALSQIQKWTQQFGKVYGVQEGWINVLVISDLELLHQIFTAQFDNFVGRKHPPLKEDVDSAPRIHVFDARGDRWKKLRRIALTALSTNIKHFLPLLDASARSLLCAIEESFGQNSVDSSSEICTTNIHKHLQAMSTEILTRIALGQRDERDASHMPIVPAEYLATTEETFNAHRKSGGGRLMNILNLIAYMIPCVAPLWRTIADFVIRWIGGRHKSYRGQFPSLCEKFGRKIDIRNLERKWELDEVFYEEVMKTIGIDTVTDVLACIFHELSNNSEVQRQVRAEIYDICGGEIDQKPSYEQLHAMRYPDAVIKETLRLFPLVAFASSRTCCNTTKIGSYTIEKGTTVQADVFSIHRDPHIFGPDPDSFRPERWLNENGEDDAKQRRLSWMGFGTGPRTCVGMRFAYMEMKIALIYLVRKFKILPNTEKSVLKLIGSSVLAPEAVFVQLQRYS</sequence>
<keyword evidence="10" id="KW-1133">Transmembrane helix</keyword>
<gene>
    <name evidence="11" type="ORF">DdX_10821</name>
</gene>
<evidence type="ECO:0000256" key="4">
    <source>
        <dbReference type="ARBA" id="ARBA00022723"/>
    </source>
</evidence>
<evidence type="ECO:0000256" key="9">
    <source>
        <dbReference type="RuleBase" id="RU000461"/>
    </source>
</evidence>
<dbReference type="PANTHER" id="PTHR24292">
    <property type="entry name" value="CYTOCHROME P450"/>
    <property type="match status" value="1"/>
</dbReference>
<keyword evidence="10" id="KW-0472">Membrane</keyword>
<dbReference type="Gene3D" id="1.10.630.10">
    <property type="entry name" value="Cytochrome P450"/>
    <property type="match status" value="1"/>
</dbReference>
<evidence type="ECO:0000256" key="3">
    <source>
        <dbReference type="ARBA" id="ARBA00022617"/>
    </source>
</evidence>
<comment type="similarity">
    <text evidence="2 9">Belongs to the cytochrome P450 family.</text>
</comment>
<evidence type="ECO:0000256" key="10">
    <source>
        <dbReference type="SAM" id="Phobius"/>
    </source>
</evidence>
<evidence type="ECO:0000256" key="6">
    <source>
        <dbReference type="ARBA" id="ARBA00023004"/>
    </source>
</evidence>
<evidence type="ECO:0000256" key="2">
    <source>
        <dbReference type="ARBA" id="ARBA00010617"/>
    </source>
</evidence>
<dbReference type="InterPro" id="IPR002401">
    <property type="entry name" value="Cyt_P450_E_grp-I"/>
</dbReference>
<dbReference type="Proteomes" id="UP001201812">
    <property type="component" value="Unassembled WGS sequence"/>
</dbReference>
<dbReference type="PRINTS" id="PR00463">
    <property type="entry name" value="EP450I"/>
</dbReference>
<evidence type="ECO:0000313" key="12">
    <source>
        <dbReference type="Proteomes" id="UP001201812"/>
    </source>
</evidence>
<keyword evidence="3 8" id="KW-0349">Heme</keyword>
<dbReference type="Pfam" id="PF00067">
    <property type="entry name" value="p450"/>
    <property type="match status" value="1"/>
</dbReference>
<proteinExistence type="inferred from homology"/>
<reference evidence="11" key="1">
    <citation type="submission" date="2022-01" db="EMBL/GenBank/DDBJ databases">
        <title>Genome Sequence Resource for Two Populations of Ditylenchus destructor, the Migratory Endoparasitic Phytonematode.</title>
        <authorList>
            <person name="Zhang H."/>
            <person name="Lin R."/>
            <person name="Xie B."/>
        </authorList>
    </citation>
    <scope>NUCLEOTIDE SEQUENCE</scope>
    <source>
        <strain evidence="11">BazhouSP</strain>
    </source>
</reference>
<dbReference type="EMBL" id="JAKKPZ010000027">
    <property type="protein sequence ID" value="KAI1710147.1"/>
    <property type="molecule type" value="Genomic_DNA"/>
</dbReference>
<name>A0AAD4MXV3_9BILA</name>
<dbReference type="InterPro" id="IPR017972">
    <property type="entry name" value="Cyt_P450_CS"/>
</dbReference>
<feature type="binding site" description="axial binding residue" evidence="8">
    <location>
        <position position="456"/>
    </location>
    <ligand>
        <name>heme</name>
        <dbReference type="ChEBI" id="CHEBI:30413"/>
    </ligand>
    <ligandPart>
        <name>Fe</name>
        <dbReference type="ChEBI" id="CHEBI:18248"/>
    </ligandPart>
</feature>
<dbReference type="AlphaFoldDB" id="A0AAD4MXV3"/>
<dbReference type="SUPFAM" id="SSF48264">
    <property type="entry name" value="Cytochrome P450"/>
    <property type="match status" value="1"/>
</dbReference>
<dbReference type="PROSITE" id="PS00086">
    <property type="entry name" value="CYTOCHROME_P450"/>
    <property type="match status" value="1"/>
</dbReference>
<evidence type="ECO:0000256" key="5">
    <source>
        <dbReference type="ARBA" id="ARBA00023002"/>
    </source>
</evidence>
<dbReference type="GO" id="GO:0004497">
    <property type="term" value="F:monooxygenase activity"/>
    <property type="evidence" value="ECO:0007669"/>
    <property type="project" value="UniProtKB-KW"/>
</dbReference>
<dbReference type="PRINTS" id="PR00385">
    <property type="entry name" value="P450"/>
</dbReference>
<keyword evidence="4 8" id="KW-0479">Metal-binding</keyword>
<evidence type="ECO:0000313" key="11">
    <source>
        <dbReference type="EMBL" id="KAI1710147.1"/>
    </source>
</evidence>
<dbReference type="GO" id="GO:0020037">
    <property type="term" value="F:heme binding"/>
    <property type="evidence" value="ECO:0007669"/>
    <property type="project" value="InterPro"/>
</dbReference>
<comment type="caution">
    <text evidence="11">The sequence shown here is derived from an EMBL/GenBank/DDBJ whole genome shotgun (WGS) entry which is preliminary data.</text>
</comment>
<dbReference type="InterPro" id="IPR050476">
    <property type="entry name" value="Insect_CytP450_Detox"/>
</dbReference>
<dbReference type="InterPro" id="IPR036396">
    <property type="entry name" value="Cyt_P450_sf"/>
</dbReference>
<keyword evidence="5 9" id="KW-0560">Oxidoreductase</keyword>
<dbReference type="GO" id="GO:0005506">
    <property type="term" value="F:iron ion binding"/>
    <property type="evidence" value="ECO:0007669"/>
    <property type="project" value="InterPro"/>
</dbReference>
<keyword evidence="12" id="KW-1185">Reference proteome</keyword>
<keyword evidence="6 8" id="KW-0408">Iron</keyword>
<keyword evidence="10" id="KW-0812">Transmembrane</keyword>